<dbReference type="InterPro" id="IPR040521">
    <property type="entry name" value="KDZ"/>
</dbReference>
<name>A0AAV9ZYV0_9AGAR</name>
<dbReference type="Pfam" id="PF18803">
    <property type="entry name" value="CxC2"/>
    <property type="match status" value="1"/>
</dbReference>
<sequence>MRGFVLNFQGFLSLLFSGEFEPSIQTKKSCACGILPCSVRCTDCFQSMPTCPRCFILHHQNNPFHWAEEWNGSHFIRRNFTELGGAITLCHNSRMCPQVDYKQDSSYTGFDLVDLNGIHHTKIVFCQCAGSARRFEQLMQCRIFPASTSAPRTGFTFNFLESAHLDVLESKKSAYDYVAALRRKTNNAFPDRVPDVYKLFLRVMRVWRALVMEKRSGQCHGIDKHFPKRTPGSLVVPCFACPEPGFNMEENDLDDEELRHINTLYLSADGHFGLPRKSKTLDDPDDVSLTEGRSFFPEDTEYQEYVKNSKNVTEKSTCARLNAANFQNKLKFKGCIISGIVGITCARHSTFKRDAIADLFLGERYSNTDRAFHGALRHFPLVKFIVLTYDIACQYSIHLVDRFKEAVEEGTFLASVLSAVKRVQLLVPKMHLQGHKDDCRYRWSLNWTKFMGRTDGERIEGTWAEAKQAGGMTKEMNPGHRHDTLNDFFNDWNWLKVQNMAASLSRLYTKAKESARQTREHFEGLSILNGRVQVEQWEMESTEPRMKGNEWHSVYRLAEQNAPSQGSILKQMLAAEQKADNTAERLATTPIALFLNTGLKIQARQRALQRKNGSEDSDTVREEELLEKDIKKWHEQQKQVCPQVVPYVVAQPPKATHTEKLYLPSDFSPSEQETLGLQSLASEELKLRQGEANDALRSLREHIRHSQALLIHKNSRKSAVHGQDRNTRAVRKIRDVQTKIQGYAAKYRHAWKAISALDSGDNARNSYPELKDEHLYTKNVNEPHNLGDGSKVEGWIWRKGLYGNLSENEDQYLKDSSKVQWHRARADMERWQEEVEILAQEFRRTIQGFRKMEAVWTALANEHHSAPGKEAYAMKTAAMYHDMGKQAYDRFTGIGGTWPKDGVTLADHVKSERPSRTVDWDAIIVED</sequence>
<dbReference type="Pfam" id="PF18758">
    <property type="entry name" value="KDZ"/>
    <property type="match status" value="1"/>
</dbReference>
<evidence type="ECO:0000313" key="2">
    <source>
        <dbReference type="EMBL" id="KAK6996455.1"/>
    </source>
</evidence>
<feature type="domain" description="CxC2-like cysteine cluster KDZ transposase-associated" evidence="1">
    <location>
        <begin position="82"/>
        <end position="188"/>
    </location>
</feature>
<dbReference type="Proteomes" id="UP001362999">
    <property type="component" value="Unassembled WGS sequence"/>
</dbReference>
<evidence type="ECO:0000259" key="1">
    <source>
        <dbReference type="Pfam" id="PF18803"/>
    </source>
</evidence>
<protein>
    <recommendedName>
        <fullName evidence="1">CxC2-like cysteine cluster KDZ transposase-associated domain-containing protein</fullName>
    </recommendedName>
</protein>
<dbReference type="InterPro" id="IPR041457">
    <property type="entry name" value="CxC2_KDZ-assoc"/>
</dbReference>
<accession>A0AAV9ZYV0</accession>
<dbReference type="AlphaFoldDB" id="A0AAV9ZYV0"/>
<organism evidence="2 3">
    <name type="scientific">Favolaschia claudopus</name>
    <dbReference type="NCBI Taxonomy" id="2862362"/>
    <lineage>
        <taxon>Eukaryota</taxon>
        <taxon>Fungi</taxon>
        <taxon>Dikarya</taxon>
        <taxon>Basidiomycota</taxon>
        <taxon>Agaricomycotina</taxon>
        <taxon>Agaricomycetes</taxon>
        <taxon>Agaricomycetidae</taxon>
        <taxon>Agaricales</taxon>
        <taxon>Marasmiineae</taxon>
        <taxon>Mycenaceae</taxon>
        <taxon>Favolaschia</taxon>
    </lineage>
</organism>
<proteinExistence type="predicted"/>
<dbReference type="EMBL" id="JAWWNJ010000097">
    <property type="protein sequence ID" value="KAK6996455.1"/>
    <property type="molecule type" value="Genomic_DNA"/>
</dbReference>
<keyword evidence="3" id="KW-1185">Reference proteome</keyword>
<dbReference type="PANTHER" id="PTHR33104:SF2">
    <property type="entry name" value="CXC3 LIKE CYSTEINE CLUSTER DOMAIN-CONTAINING PROTEIN"/>
    <property type="match status" value="1"/>
</dbReference>
<reference evidence="2 3" key="1">
    <citation type="journal article" date="2024" name="J Genomics">
        <title>Draft genome sequencing and assembly of Favolaschia claudopus CIRM-BRFM 2984 isolated from oak limbs.</title>
        <authorList>
            <person name="Navarro D."/>
            <person name="Drula E."/>
            <person name="Chaduli D."/>
            <person name="Cazenave R."/>
            <person name="Ahrendt S."/>
            <person name="Wang J."/>
            <person name="Lipzen A."/>
            <person name="Daum C."/>
            <person name="Barry K."/>
            <person name="Grigoriev I.V."/>
            <person name="Favel A."/>
            <person name="Rosso M.N."/>
            <person name="Martin F."/>
        </authorList>
    </citation>
    <scope>NUCLEOTIDE SEQUENCE [LARGE SCALE GENOMIC DNA]</scope>
    <source>
        <strain evidence="2 3">CIRM-BRFM 2984</strain>
    </source>
</reference>
<comment type="caution">
    <text evidence="2">The sequence shown here is derived from an EMBL/GenBank/DDBJ whole genome shotgun (WGS) entry which is preliminary data.</text>
</comment>
<evidence type="ECO:0000313" key="3">
    <source>
        <dbReference type="Proteomes" id="UP001362999"/>
    </source>
</evidence>
<gene>
    <name evidence="2" type="ORF">R3P38DRAFT_3070905</name>
</gene>
<dbReference type="PANTHER" id="PTHR33104">
    <property type="entry name" value="SI:DKEY-29D5.2"/>
    <property type="match status" value="1"/>
</dbReference>